<dbReference type="InterPro" id="IPR051824">
    <property type="entry name" value="LRR_Rcpt-Like_S/T_Kinase"/>
</dbReference>
<feature type="chain" id="PRO_5024330111" description="Leucine-rich repeat-containing N-terminal plant-type domain-containing protein" evidence="2">
    <location>
        <begin position="25"/>
        <end position="314"/>
    </location>
</feature>
<dbReference type="InterPro" id="IPR001611">
    <property type="entry name" value="Leu-rich_rpt"/>
</dbReference>
<protein>
    <recommendedName>
        <fullName evidence="5">Leucine-rich repeat-containing N-terminal plant-type domain-containing protein</fullName>
    </recommendedName>
</protein>
<evidence type="ECO:0000313" key="3">
    <source>
        <dbReference type="EMBL" id="KAE7996361.1"/>
    </source>
</evidence>
<dbReference type="Gene3D" id="3.80.10.10">
    <property type="entry name" value="Ribonuclease Inhibitor"/>
    <property type="match status" value="1"/>
</dbReference>
<dbReference type="Pfam" id="PF00560">
    <property type="entry name" value="LRR_1"/>
    <property type="match status" value="4"/>
</dbReference>
<organism evidence="3 4">
    <name type="scientific">Carpinus fangiana</name>
    <dbReference type="NCBI Taxonomy" id="176857"/>
    <lineage>
        <taxon>Eukaryota</taxon>
        <taxon>Viridiplantae</taxon>
        <taxon>Streptophyta</taxon>
        <taxon>Embryophyta</taxon>
        <taxon>Tracheophyta</taxon>
        <taxon>Spermatophyta</taxon>
        <taxon>Magnoliopsida</taxon>
        <taxon>eudicotyledons</taxon>
        <taxon>Gunneridae</taxon>
        <taxon>Pentapetalae</taxon>
        <taxon>rosids</taxon>
        <taxon>fabids</taxon>
        <taxon>Fagales</taxon>
        <taxon>Betulaceae</taxon>
        <taxon>Carpinus</taxon>
    </lineage>
</organism>
<comment type="subcellular location">
    <subcellularLocation>
        <location evidence="1">Membrane</location>
        <topology evidence="1">Single-pass type I membrane protein</topology>
    </subcellularLocation>
</comment>
<accession>A0A5N6QD21</accession>
<dbReference type="PANTHER" id="PTHR48006:SF66">
    <property type="entry name" value="PROTEIN KINASE DOMAIN-CONTAINING PROTEIN"/>
    <property type="match status" value="1"/>
</dbReference>
<dbReference type="OrthoDB" id="1938112at2759"/>
<dbReference type="Proteomes" id="UP000327013">
    <property type="component" value="Chromosome 1"/>
</dbReference>
<gene>
    <name evidence="3" type="ORF">FH972_001092</name>
</gene>
<evidence type="ECO:0000256" key="2">
    <source>
        <dbReference type="SAM" id="SignalP"/>
    </source>
</evidence>
<keyword evidence="2" id="KW-0732">Signal</keyword>
<proteinExistence type="predicted"/>
<name>A0A5N6QD21_9ROSI</name>
<dbReference type="EMBL" id="CM017321">
    <property type="protein sequence ID" value="KAE7996361.1"/>
    <property type="molecule type" value="Genomic_DNA"/>
</dbReference>
<dbReference type="SUPFAM" id="SSF52058">
    <property type="entry name" value="L domain-like"/>
    <property type="match status" value="1"/>
</dbReference>
<evidence type="ECO:0000256" key="1">
    <source>
        <dbReference type="ARBA" id="ARBA00004479"/>
    </source>
</evidence>
<evidence type="ECO:0008006" key="5">
    <source>
        <dbReference type="Google" id="ProtNLM"/>
    </source>
</evidence>
<feature type="signal peptide" evidence="2">
    <location>
        <begin position="1"/>
        <end position="24"/>
    </location>
</feature>
<evidence type="ECO:0000313" key="4">
    <source>
        <dbReference type="Proteomes" id="UP000327013"/>
    </source>
</evidence>
<keyword evidence="4" id="KW-1185">Reference proteome</keyword>
<dbReference type="GO" id="GO:0016020">
    <property type="term" value="C:membrane"/>
    <property type="evidence" value="ECO:0007669"/>
    <property type="project" value="UniProtKB-SubCell"/>
</dbReference>
<dbReference type="AlphaFoldDB" id="A0A5N6QD21"/>
<dbReference type="FunFam" id="3.80.10.10:FF:000452">
    <property type="entry name" value="Probable LRR receptor-like serine/threonine-protein kinase RFK1"/>
    <property type="match status" value="1"/>
</dbReference>
<sequence length="314" mass="35020">MARLVPSIFFVQLIFLLLCMEAQAGRLGPTPDDEVEALRKIGKEMGKKDWNFSVDPCSTDDPSWKTPKSALWPTYQNSVFCNCLKHADKSSRVCHVVQLCLEGQDLDGVPPPSIVKLPYLQKIDLSRNYLTGTIPSQWASLKLIYLSFNVNKLSGPIPSFLGNIATLKTLNIENNLFFGIIPPQLGDLVNLECLILSSNNLTGELPFSLTKLTRLDEFRISRNNFTGRIPDIFRSWKVIRKLEIEASGLEGPIPPSISVLSNLTELRISDLFGESSKFPLLSNMTGMKKLMLRSCNLFGTIPANISEMEALKTL</sequence>
<dbReference type="PANTHER" id="PTHR48006">
    <property type="entry name" value="LEUCINE-RICH REPEAT-CONTAINING PROTEIN DDB_G0281931-RELATED"/>
    <property type="match status" value="1"/>
</dbReference>
<dbReference type="InterPro" id="IPR032675">
    <property type="entry name" value="LRR_dom_sf"/>
</dbReference>
<reference evidence="3 4" key="1">
    <citation type="submission" date="2019-06" db="EMBL/GenBank/DDBJ databases">
        <title>A chromosomal-level reference genome of Carpinus fangiana (Coryloideae, Betulaceae).</title>
        <authorList>
            <person name="Yang X."/>
            <person name="Wang Z."/>
            <person name="Zhang L."/>
            <person name="Hao G."/>
            <person name="Liu J."/>
            <person name="Yang Y."/>
        </authorList>
    </citation>
    <scope>NUCLEOTIDE SEQUENCE [LARGE SCALE GENOMIC DNA]</scope>
    <source>
        <strain evidence="3">Cfa_2016G</strain>
        <tissue evidence="3">Leaf</tissue>
    </source>
</reference>